<dbReference type="EMBL" id="SHLA01000001">
    <property type="protein sequence ID" value="RZU62890.1"/>
    <property type="molecule type" value="Genomic_DNA"/>
</dbReference>
<dbReference type="SUPFAM" id="SSF52540">
    <property type="entry name" value="P-loop containing nucleoside triphosphate hydrolases"/>
    <property type="match status" value="1"/>
</dbReference>
<keyword evidence="2" id="KW-1185">Reference proteome</keyword>
<accession>A0A4Q8AF17</accession>
<dbReference type="Gene3D" id="3.40.50.300">
    <property type="entry name" value="P-loop containing nucleotide triphosphate hydrolases"/>
    <property type="match status" value="1"/>
</dbReference>
<organism evidence="1 2">
    <name type="scientific">Zhihengliuella halotolerans</name>
    <dbReference type="NCBI Taxonomy" id="370736"/>
    <lineage>
        <taxon>Bacteria</taxon>
        <taxon>Bacillati</taxon>
        <taxon>Actinomycetota</taxon>
        <taxon>Actinomycetes</taxon>
        <taxon>Micrococcales</taxon>
        <taxon>Micrococcaceae</taxon>
        <taxon>Zhihengliuella</taxon>
    </lineage>
</organism>
<dbReference type="InterPro" id="IPR027417">
    <property type="entry name" value="P-loop_NTPase"/>
</dbReference>
<evidence type="ECO:0000313" key="2">
    <source>
        <dbReference type="Proteomes" id="UP000292685"/>
    </source>
</evidence>
<comment type="caution">
    <text evidence="1">The sequence shown here is derived from an EMBL/GenBank/DDBJ whole genome shotgun (WGS) entry which is preliminary data.</text>
</comment>
<name>A0A4Q8AF17_9MICC</name>
<reference evidence="1 2" key="1">
    <citation type="submission" date="2019-02" db="EMBL/GenBank/DDBJ databases">
        <title>Sequencing the genomes of 1000 actinobacteria strains.</title>
        <authorList>
            <person name="Klenk H.-P."/>
        </authorList>
    </citation>
    <scope>NUCLEOTIDE SEQUENCE [LARGE SCALE GENOMIC DNA]</scope>
    <source>
        <strain evidence="1 2">DSM 17364</strain>
    </source>
</reference>
<dbReference type="Proteomes" id="UP000292685">
    <property type="component" value="Unassembled WGS sequence"/>
</dbReference>
<evidence type="ECO:0000313" key="1">
    <source>
        <dbReference type="EMBL" id="RZU62890.1"/>
    </source>
</evidence>
<proteinExistence type="predicted"/>
<dbReference type="InterPro" id="IPR052922">
    <property type="entry name" value="Cytidylate_Kinase-2"/>
</dbReference>
<dbReference type="PANTHER" id="PTHR37816">
    <property type="entry name" value="YALI0E33011P"/>
    <property type="match status" value="1"/>
</dbReference>
<dbReference type="GO" id="GO:0016301">
    <property type="term" value="F:kinase activity"/>
    <property type="evidence" value="ECO:0007669"/>
    <property type="project" value="UniProtKB-KW"/>
</dbReference>
<keyword evidence="1" id="KW-0418">Kinase</keyword>
<sequence>MLVAGASGAGKTSAARRIAETLCIPRHELDALHHGPGWVKRSEFESDVAAFSVEPAWVCEWQYRSVRSLLLERAETLVWIDVPTRTQMRQLVMRTLRRRFLRQVLWNGNREGPLWGVFTERDHIIRWGWRTRNTTAERMPLVVERYPALPVIRVKSRHDLDRWLAAVRPGGTMRAAEVPSSSE</sequence>
<dbReference type="PANTHER" id="PTHR37816:SF1">
    <property type="entry name" value="TOXIN"/>
    <property type="match status" value="1"/>
</dbReference>
<dbReference type="AlphaFoldDB" id="A0A4Q8AF17"/>
<keyword evidence="1" id="KW-0808">Transferase</keyword>
<gene>
    <name evidence="1" type="ORF">EV380_2495</name>
</gene>
<protein>
    <submittedName>
        <fullName evidence="1">Adenylate kinase family enzyme</fullName>
    </submittedName>
</protein>